<evidence type="ECO:0008006" key="3">
    <source>
        <dbReference type="Google" id="ProtNLM"/>
    </source>
</evidence>
<keyword evidence="1" id="KW-0472">Membrane</keyword>
<evidence type="ECO:0000256" key="1">
    <source>
        <dbReference type="SAM" id="Phobius"/>
    </source>
</evidence>
<organism evidence="2">
    <name type="scientific">Medicago truncatula</name>
    <name type="common">Barrel medic</name>
    <name type="synonym">Medicago tribuloides</name>
    <dbReference type="NCBI Taxonomy" id="3880"/>
    <lineage>
        <taxon>Eukaryota</taxon>
        <taxon>Viridiplantae</taxon>
        <taxon>Streptophyta</taxon>
        <taxon>Embryophyta</taxon>
        <taxon>Tracheophyta</taxon>
        <taxon>Spermatophyta</taxon>
        <taxon>Magnoliopsida</taxon>
        <taxon>eudicotyledons</taxon>
        <taxon>Gunneridae</taxon>
        <taxon>Pentapetalae</taxon>
        <taxon>rosids</taxon>
        <taxon>fabids</taxon>
        <taxon>Fabales</taxon>
        <taxon>Fabaceae</taxon>
        <taxon>Papilionoideae</taxon>
        <taxon>50 kb inversion clade</taxon>
        <taxon>NPAAA clade</taxon>
        <taxon>Hologalegina</taxon>
        <taxon>IRL clade</taxon>
        <taxon>Trifolieae</taxon>
        <taxon>Medicago</taxon>
    </lineage>
</organism>
<protein>
    <recommendedName>
        <fullName evidence="3">Transmembrane protein</fullName>
    </recommendedName>
</protein>
<keyword evidence="1" id="KW-0812">Transmembrane</keyword>
<sequence length="95" mass="11311">MHRGSCCRPLVRGLDQGVVTVLMIAKIKIKQCQSFWKDRWLRFLWLYCYFVLLLCHSNYGWIIPENHLGRYKLCYLDLSFGTFSCDLLIISVYCH</sequence>
<evidence type="ECO:0000313" key="2">
    <source>
        <dbReference type="EMBL" id="AFK38275.1"/>
    </source>
</evidence>
<dbReference type="EMBL" id="BT138480">
    <property type="protein sequence ID" value="AFK38275.1"/>
    <property type="molecule type" value="mRNA"/>
</dbReference>
<dbReference type="AlphaFoldDB" id="I3SDD3"/>
<proteinExistence type="evidence at transcript level"/>
<accession>I3SDD3</accession>
<reference evidence="2" key="1">
    <citation type="submission" date="2012-05" db="EMBL/GenBank/DDBJ databases">
        <authorList>
            <person name="Krishnakumar V."/>
            <person name="Cheung F."/>
            <person name="Xiao Y."/>
            <person name="Chan A."/>
            <person name="Moskal W.A."/>
            <person name="Town C.D."/>
        </authorList>
    </citation>
    <scope>NUCLEOTIDE SEQUENCE</scope>
</reference>
<feature type="transmembrane region" description="Helical" evidence="1">
    <location>
        <begin position="43"/>
        <end position="63"/>
    </location>
</feature>
<name>I3SDD3_MEDTR</name>
<keyword evidence="1" id="KW-1133">Transmembrane helix</keyword>